<accession>A0ABZ0INT9</accession>
<dbReference type="Gene3D" id="3.40.50.880">
    <property type="match status" value="1"/>
</dbReference>
<sequence length="245" mass="26834">MDNRKINIAAIVLATVLLFSLQACQQNGESAAADSSFASSHLPTDTLNVGFLAINGVYNSELMAPFDVFQHTVFHTTPGMKAFIVSPTHEPIKTFEGIKIIPDFSFEDTPSIDVLVVPSAENNMDTDLQDSVLIEFVREKGTQAKFIMSLCDGAFLLAKASLLDEVKCTTFPSDIGRFKETFPHLNVQEGYSFVHDGKAITSSGGAKSYDPAMYLVEYLYGEKVARGIGGGLVIDWKLEEVKHLR</sequence>
<evidence type="ECO:0000313" key="3">
    <source>
        <dbReference type="EMBL" id="WOK06660.1"/>
    </source>
</evidence>
<reference evidence="3 4" key="1">
    <citation type="journal article" date="2023" name="Microbiol. Resour. Announc.">
        <title>Complete Genome Sequence of Imperialibacter roseus strain P4T.</title>
        <authorList>
            <person name="Tizabi D.R."/>
            <person name="Bachvaroff T."/>
            <person name="Hill R.T."/>
        </authorList>
    </citation>
    <scope>NUCLEOTIDE SEQUENCE [LARGE SCALE GENOMIC DNA]</scope>
    <source>
        <strain evidence="3 4">P4T</strain>
    </source>
</reference>
<feature type="signal peptide" evidence="1">
    <location>
        <begin position="1"/>
        <end position="25"/>
    </location>
</feature>
<dbReference type="Pfam" id="PF01965">
    <property type="entry name" value="DJ-1_PfpI"/>
    <property type="match status" value="1"/>
</dbReference>
<dbReference type="PROSITE" id="PS51257">
    <property type="entry name" value="PROKAR_LIPOPROTEIN"/>
    <property type="match status" value="1"/>
</dbReference>
<dbReference type="Proteomes" id="UP001302349">
    <property type="component" value="Chromosome"/>
</dbReference>
<feature type="domain" description="DJ-1/PfpI" evidence="2">
    <location>
        <begin position="50"/>
        <end position="209"/>
    </location>
</feature>
<keyword evidence="1" id="KW-0732">Signal</keyword>
<dbReference type="PANTHER" id="PTHR43130">
    <property type="entry name" value="ARAC-FAMILY TRANSCRIPTIONAL REGULATOR"/>
    <property type="match status" value="1"/>
</dbReference>
<keyword evidence="4" id="KW-1185">Reference proteome</keyword>
<proteinExistence type="predicted"/>
<gene>
    <name evidence="3" type="ORF">RT717_26660</name>
</gene>
<organism evidence="3 4">
    <name type="scientific">Imperialibacter roseus</name>
    <dbReference type="NCBI Taxonomy" id="1324217"/>
    <lineage>
        <taxon>Bacteria</taxon>
        <taxon>Pseudomonadati</taxon>
        <taxon>Bacteroidota</taxon>
        <taxon>Cytophagia</taxon>
        <taxon>Cytophagales</taxon>
        <taxon>Flammeovirgaceae</taxon>
        <taxon>Imperialibacter</taxon>
    </lineage>
</organism>
<dbReference type="InterPro" id="IPR029062">
    <property type="entry name" value="Class_I_gatase-like"/>
</dbReference>
<evidence type="ECO:0000256" key="1">
    <source>
        <dbReference type="SAM" id="SignalP"/>
    </source>
</evidence>
<dbReference type="EMBL" id="CP136051">
    <property type="protein sequence ID" value="WOK06660.1"/>
    <property type="molecule type" value="Genomic_DNA"/>
</dbReference>
<dbReference type="InterPro" id="IPR002818">
    <property type="entry name" value="DJ-1/PfpI"/>
</dbReference>
<dbReference type="SUPFAM" id="SSF52317">
    <property type="entry name" value="Class I glutamine amidotransferase-like"/>
    <property type="match status" value="1"/>
</dbReference>
<dbReference type="PANTHER" id="PTHR43130:SF14">
    <property type="entry name" value="DJ-1_PFPI DOMAIN-CONTAINING PROTEIN"/>
    <property type="match status" value="1"/>
</dbReference>
<dbReference type="InterPro" id="IPR052158">
    <property type="entry name" value="INH-QAR"/>
</dbReference>
<protein>
    <submittedName>
        <fullName evidence="3">DJ-1/PfpI family protein</fullName>
    </submittedName>
</protein>
<evidence type="ECO:0000259" key="2">
    <source>
        <dbReference type="Pfam" id="PF01965"/>
    </source>
</evidence>
<dbReference type="RefSeq" id="WP_317489369.1">
    <property type="nucleotide sequence ID" value="NZ_CP136051.1"/>
</dbReference>
<name>A0ABZ0INT9_9BACT</name>
<feature type="chain" id="PRO_5045387944" evidence="1">
    <location>
        <begin position="26"/>
        <end position="245"/>
    </location>
</feature>
<evidence type="ECO:0000313" key="4">
    <source>
        <dbReference type="Proteomes" id="UP001302349"/>
    </source>
</evidence>